<reference evidence="3" key="1">
    <citation type="submission" date="2016-05" db="EMBL/GenBank/DDBJ databases">
        <authorList>
            <person name="Naeem Raeece"/>
        </authorList>
    </citation>
    <scope>NUCLEOTIDE SEQUENCE [LARGE SCALE GENOMIC DNA]</scope>
</reference>
<name>A0A1A8Z3R9_PLAOA</name>
<evidence type="ECO:0000313" key="2">
    <source>
        <dbReference type="EMBL" id="SBT38510.1"/>
    </source>
</evidence>
<keyword evidence="1" id="KW-0732">Signal</keyword>
<organism evidence="2 3">
    <name type="scientific">Plasmodium ovale wallikeri</name>
    <dbReference type="NCBI Taxonomy" id="864142"/>
    <lineage>
        <taxon>Eukaryota</taxon>
        <taxon>Sar</taxon>
        <taxon>Alveolata</taxon>
        <taxon>Apicomplexa</taxon>
        <taxon>Aconoidasida</taxon>
        <taxon>Haemosporida</taxon>
        <taxon>Plasmodiidae</taxon>
        <taxon>Plasmodium</taxon>
        <taxon>Plasmodium (Plasmodium)</taxon>
    </lineage>
</organism>
<dbReference type="EMBL" id="FLRD01000108">
    <property type="protein sequence ID" value="SBT38510.1"/>
    <property type="molecule type" value="Genomic_DNA"/>
</dbReference>
<evidence type="ECO:0000256" key="1">
    <source>
        <dbReference type="SAM" id="SignalP"/>
    </source>
</evidence>
<dbReference type="Proteomes" id="UP000078555">
    <property type="component" value="Unassembled WGS sequence"/>
</dbReference>
<evidence type="ECO:0008006" key="4">
    <source>
        <dbReference type="Google" id="ProtNLM"/>
    </source>
</evidence>
<accession>A0A1A8Z3R9</accession>
<feature type="chain" id="PRO_5008382335" description="Secreted protein" evidence="1">
    <location>
        <begin position="19"/>
        <end position="80"/>
    </location>
</feature>
<feature type="signal peptide" evidence="1">
    <location>
        <begin position="1"/>
        <end position="18"/>
    </location>
</feature>
<keyword evidence="3" id="KW-1185">Reference proteome</keyword>
<gene>
    <name evidence="2" type="ORF">POVWA1_038130</name>
</gene>
<protein>
    <recommendedName>
        <fullName evidence="4">Secreted protein</fullName>
    </recommendedName>
</protein>
<proteinExistence type="predicted"/>
<evidence type="ECO:0000313" key="3">
    <source>
        <dbReference type="Proteomes" id="UP000078555"/>
    </source>
</evidence>
<dbReference type="AlphaFoldDB" id="A0A1A8Z3R9"/>
<sequence>MDYLSAFVFVFVFADADANANANANADADPVTPAHLSTSTYAYFPKWQKRVFAHSQNEKPDDWHLKKRRKKNVRLKLARY</sequence>